<dbReference type="STRING" id="754477.Q7C_924"/>
<accession>I1YGQ0</accession>
<organism evidence="1 2">
    <name type="scientific">Methylophaga frappieri (strain ATCC BAA-2434 / DSM 25690 / JAM7)</name>
    <dbReference type="NCBI Taxonomy" id="754477"/>
    <lineage>
        <taxon>Bacteria</taxon>
        <taxon>Pseudomonadati</taxon>
        <taxon>Pseudomonadota</taxon>
        <taxon>Gammaproteobacteria</taxon>
        <taxon>Thiotrichales</taxon>
        <taxon>Piscirickettsiaceae</taxon>
        <taxon>Methylophaga</taxon>
    </lineage>
</organism>
<protein>
    <submittedName>
        <fullName evidence="1">Uncharacterized protein</fullName>
    </submittedName>
</protein>
<dbReference type="PATRIC" id="fig|754477.3.peg.913"/>
<evidence type="ECO:0000313" key="1">
    <source>
        <dbReference type="EMBL" id="AFJ02093.1"/>
    </source>
</evidence>
<reference evidence="1 2" key="1">
    <citation type="journal article" date="2012" name="J. Bacteriol.">
        <title>Complete genome sequences of Methylophaga sp. strain JAM1 and Methylophaga sp. strain JAM7.</title>
        <authorList>
            <person name="Villeneuve C."/>
            <person name="Martineau C."/>
            <person name="Mauffrey F."/>
            <person name="Villemur R."/>
        </authorList>
    </citation>
    <scope>NUCLEOTIDE SEQUENCE [LARGE SCALE GENOMIC DNA]</scope>
    <source>
        <strain evidence="1 2">JAM7</strain>
    </source>
</reference>
<proteinExistence type="predicted"/>
<evidence type="ECO:0000313" key="2">
    <source>
        <dbReference type="Proteomes" id="UP000009145"/>
    </source>
</evidence>
<dbReference type="KEGG" id="mec:Q7C_924"/>
<dbReference type="AlphaFoldDB" id="I1YGQ0"/>
<dbReference type="EMBL" id="CP003380">
    <property type="protein sequence ID" value="AFJ02093.1"/>
    <property type="molecule type" value="Genomic_DNA"/>
</dbReference>
<gene>
    <name evidence="1" type="ordered locus">Q7C_924</name>
</gene>
<name>I1YGQ0_METFJ</name>
<dbReference type="Proteomes" id="UP000009145">
    <property type="component" value="Chromosome"/>
</dbReference>
<dbReference type="HOGENOM" id="CLU_1004039_0_0_6"/>
<sequence>MWRLHDVVLKHIGFGLVALPLAVPDKYFGIATSKEFCAIRRLSISGQCEVQDHAGLVLDQALFLFFVVLGVQGCQKNRGEECGTLAIDRREARVHLPHNRGEIIGFSVDVLAHDLNAVAVPDDEILVAVQLYAPTRLRVECLGVVTQGVRLAGASKHDRRRPYLADHDLLVLVVLLVIRILVQRPQVEVPRQASAMVLVRVAQQERIDIRPAVLIFLQSVAQILGDIARLTVRVVGVLPDVYVDQQGGCVEVAELDEGHVPVVDGKKRDGCGHWGSG</sequence>
<keyword evidence="2" id="KW-1185">Reference proteome</keyword>